<dbReference type="Proteomes" id="UP000287651">
    <property type="component" value="Unassembled WGS sequence"/>
</dbReference>
<dbReference type="EMBL" id="AMZH03025736">
    <property type="protein sequence ID" value="RRT35013.1"/>
    <property type="molecule type" value="Genomic_DNA"/>
</dbReference>
<organism evidence="2 3">
    <name type="scientific">Ensete ventricosum</name>
    <name type="common">Abyssinian banana</name>
    <name type="synonym">Musa ensete</name>
    <dbReference type="NCBI Taxonomy" id="4639"/>
    <lineage>
        <taxon>Eukaryota</taxon>
        <taxon>Viridiplantae</taxon>
        <taxon>Streptophyta</taxon>
        <taxon>Embryophyta</taxon>
        <taxon>Tracheophyta</taxon>
        <taxon>Spermatophyta</taxon>
        <taxon>Magnoliopsida</taxon>
        <taxon>Liliopsida</taxon>
        <taxon>Zingiberales</taxon>
        <taxon>Musaceae</taxon>
        <taxon>Ensete</taxon>
    </lineage>
</organism>
<accession>A0A426X6B3</accession>
<sequence>MHPLRFPNSGIRAKRGRRVVGDGQALYNGGWLRPGPLQGRLATAWPPARWWPAAAKASLQGATDASGLQVAAHRGSSPQWRHLRAEASPVRATACHQQGQRSPVTGPQRSGACGGATRGSEADYRGGCRWAR</sequence>
<evidence type="ECO:0000313" key="2">
    <source>
        <dbReference type="EMBL" id="RRT35013.1"/>
    </source>
</evidence>
<comment type="caution">
    <text evidence="2">The sequence shown here is derived from an EMBL/GenBank/DDBJ whole genome shotgun (WGS) entry which is preliminary data.</text>
</comment>
<dbReference type="AlphaFoldDB" id="A0A426X6B3"/>
<gene>
    <name evidence="2" type="ORF">B296_00040511</name>
</gene>
<feature type="region of interest" description="Disordered" evidence="1">
    <location>
        <begin position="68"/>
        <end position="132"/>
    </location>
</feature>
<proteinExistence type="predicted"/>
<protein>
    <submittedName>
        <fullName evidence="2">Uncharacterized protein</fullName>
    </submittedName>
</protein>
<name>A0A426X6B3_ENSVE</name>
<feature type="compositionally biased region" description="Polar residues" evidence="1">
    <location>
        <begin position="95"/>
        <end position="108"/>
    </location>
</feature>
<evidence type="ECO:0000256" key="1">
    <source>
        <dbReference type="SAM" id="MobiDB-lite"/>
    </source>
</evidence>
<reference evidence="2 3" key="1">
    <citation type="journal article" date="2014" name="Agronomy (Basel)">
        <title>A Draft Genome Sequence for Ensete ventricosum, the Drought-Tolerant Tree Against Hunger.</title>
        <authorList>
            <person name="Harrison J."/>
            <person name="Moore K.A."/>
            <person name="Paszkiewicz K."/>
            <person name="Jones T."/>
            <person name="Grant M."/>
            <person name="Ambacheew D."/>
            <person name="Muzemil S."/>
            <person name="Studholme D.J."/>
        </authorList>
    </citation>
    <scope>NUCLEOTIDE SEQUENCE [LARGE SCALE GENOMIC DNA]</scope>
</reference>
<evidence type="ECO:0000313" key="3">
    <source>
        <dbReference type="Proteomes" id="UP000287651"/>
    </source>
</evidence>